<dbReference type="PANTHER" id="PTHR34144:SF7">
    <property type="entry name" value="EXPORT PROTEIN (CAP59), PUTATIVE (AFU_ORTHOLOGUE AFUA_7G05020)-RELATED"/>
    <property type="match status" value="1"/>
</dbReference>
<dbReference type="PANTHER" id="PTHR34144">
    <property type="entry name" value="CHROMOSOME 8, WHOLE GENOME SHOTGUN SEQUENCE"/>
    <property type="match status" value="1"/>
</dbReference>
<keyword evidence="2" id="KW-1185">Reference proteome</keyword>
<dbReference type="AlphaFoldDB" id="A0A0C3D8D8"/>
<organism evidence="1 2">
    <name type="scientific">Oidiodendron maius (strain Zn)</name>
    <dbReference type="NCBI Taxonomy" id="913774"/>
    <lineage>
        <taxon>Eukaryota</taxon>
        <taxon>Fungi</taxon>
        <taxon>Dikarya</taxon>
        <taxon>Ascomycota</taxon>
        <taxon>Pezizomycotina</taxon>
        <taxon>Leotiomycetes</taxon>
        <taxon>Leotiomycetes incertae sedis</taxon>
        <taxon>Myxotrichaceae</taxon>
        <taxon>Oidiodendron</taxon>
    </lineage>
</organism>
<keyword evidence="1" id="KW-0808">Transferase</keyword>
<dbReference type="InParanoid" id="A0A0C3D8D8"/>
<protein>
    <submittedName>
        <fullName evidence="1">Glycosyltransferase family 69 protein</fullName>
    </submittedName>
</protein>
<dbReference type="Proteomes" id="UP000054321">
    <property type="component" value="Unassembled WGS sequence"/>
</dbReference>
<dbReference type="InterPro" id="IPR021047">
    <property type="entry name" value="Mannosyltransferase_CMT1"/>
</dbReference>
<dbReference type="Pfam" id="PF11735">
    <property type="entry name" value="CAP59_mtransfer"/>
    <property type="match status" value="1"/>
</dbReference>
<dbReference type="GO" id="GO:0016740">
    <property type="term" value="F:transferase activity"/>
    <property type="evidence" value="ECO:0007669"/>
    <property type="project" value="UniProtKB-KW"/>
</dbReference>
<name>A0A0C3D8D8_OIDMZ</name>
<proteinExistence type="predicted"/>
<reference evidence="2" key="2">
    <citation type="submission" date="2015-01" db="EMBL/GenBank/DDBJ databases">
        <title>Evolutionary Origins and Diversification of the Mycorrhizal Mutualists.</title>
        <authorList>
            <consortium name="DOE Joint Genome Institute"/>
            <consortium name="Mycorrhizal Genomics Consortium"/>
            <person name="Kohler A."/>
            <person name="Kuo A."/>
            <person name="Nagy L.G."/>
            <person name="Floudas D."/>
            <person name="Copeland A."/>
            <person name="Barry K.W."/>
            <person name="Cichocki N."/>
            <person name="Veneault-Fourrey C."/>
            <person name="LaButti K."/>
            <person name="Lindquist E.A."/>
            <person name="Lipzen A."/>
            <person name="Lundell T."/>
            <person name="Morin E."/>
            <person name="Murat C."/>
            <person name="Riley R."/>
            <person name="Ohm R."/>
            <person name="Sun H."/>
            <person name="Tunlid A."/>
            <person name="Henrissat B."/>
            <person name="Grigoriev I.V."/>
            <person name="Hibbett D.S."/>
            <person name="Martin F."/>
        </authorList>
    </citation>
    <scope>NUCLEOTIDE SEQUENCE [LARGE SCALE GENOMIC DNA]</scope>
    <source>
        <strain evidence="2">Zn</strain>
    </source>
</reference>
<dbReference type="HOGENOM" id="CLU_040564_1_0_1"/>
<reference evidence="1 2" key="1">
    <citation type="submission" date="2014-04" db="EMBL/GenBank/DDBJ databases">
        <authorList>
            <consortium name="DOE Joint Genome Institute"/>
            <person name="Kuo A."/>
            <person name="Martino E."/>
            <person name="Perotto S."/>
            <person name="Kohler A."/>
            <person name="Nagy L.G."/>
            <person name="Floudas D."/>
            <person name="Copeland A."/>
            <person name="Barry K.W."/>
            <person name="Cichocki N."/>
            <person name="Veneault-Fourrey C."/>
            <person name="LaButti K."/>
            <person name="Lindquist E.A."/>
            <person name="Lipzen A."/>
            <person name="Lundell T."/>
            <person name="Morin E."/>
            <person name="Murat C."/>
            <person name="Sun H."/>
            <person name="Tunlid A."/>
            <person name="Henrissat B."/>
            <person name="Grigoriev I.V."/>
            <person name="Hibbett D.S."/>
            <person name="Martin F."/>
            <person name="Nordberg H.P."/>
            <person name="Cantor M.N."/>
            <person name="Hua S.X."/>
        </authorList>
    </citation>
    <scope>NUCLEOTIDE SEQUENCE [LARGE SCALE GENOMIC DNA]</scope>
    <source>
        <strain evidence="1 2">Zn</strain>
    </source>
</reference>
<sequence>MHWTNEAIIRSHWSAAILDVVHHYGADNIYISILESGSLDNSKAALRELDAELETLGVERSIELLDTTHENEMAKTPGSGWILTSRGQRELRRIPYLAGIRNKVMTKLNALANRESGRRTFDKILWLNDVIFTTEDVTTLLATRDGDYAAACSLDFSKPPIYYDTFALRDISGAKPVTQTWPFFLAAESRNAMILNTPVPVKSCWNGIVVFQAEPFYKNPPLQFRGTPDSLAESHLEGSECCLVHIDNELSAKRGVWLNPNVRVAYNDEANKVVNPENGIWPSRSEKIKGIWGNRIARWTGSLQRFLERSVVRGRVRRWRRKKERKEEMALPKDEEYCLINEMQVLVTNGWKHL</sequence>
<evidence type="ECO:0000313" key="2">
    <source>
        <dbReference type="Proteomes" id="UP000054321"/>
    </source>
</evidence>
<gene>
    <name evidence="1" type="ORF">OIDMADRAFT_20425</name>
</gene>
<dbReference type="EMBL" id="KN832881">
    <property type="protein sequence ID" value="KIM98162.1"/>
    <property type="molecule type" value="Genomic_DNA"/>
</dbReference>
<dbReference type="STRING" id="913774.A0A0C3D8D8"/>
<evidence type="ECO:0000313" key="1">
    <source>
        <dbReference type="EMBL" id="KIM98162.1"/>
    </source>
</evidence>
<dbReference type="OrthoDB" id="262547at2759"/>
<accession>A0A0C3D8D8</accession>